<dbReference type="PROSITE" id="PS50075">
    <property type="entry name" value="CARRIER"/>
    <property type="match status" value="1"/>
</dbReference>
<dbReference type="Pfam" id="PF00550">
    <property type="entry name" value="PP-binding"/>
    <property type="match status" value="1"/>
</dbReference>
<dbReference type="Proteomes" id="UP001501509">
    <property type="component" value="Unassembled WGS sequence"/>
</dbReference>
<dbReference type="EMBL" id="BAAATD010000007">
    <property type="protein sequence ID" value="GAA2612862.1"/>
    <property type="molecule type" value="Genomic_DNA"/>
</dbReference>
<dbReference type="InterPro" id="IPR036736">
    <property type="entry name" value="ACP-like_sf"/>
</dbReference>
<feature type="domain" description="Carrier" evidence="3">
    <location>
        <begin position="1"/>
        <end position="76"/>
    </location>
</feature>
<proteinExistence type="predicted"/>
<reference evidence="5" key="1">
    <citation type="journal article" date="2019" name="Int. J. Syst. Evol. Microbiol.">
        <title>The Global Catalogue of Microorganisms (GCM) 10K type strain sequencing project: providing services to taxonomists for standard genome sequencing and annotation.</title>
        <authorList>
            <consortium name="The Broad Institute Genomics Platform"/>
            <consortium name="The Broad Institute Genome Sequencing Center for Infectious Disease"/>
            <person name="Wu L."/>
            <person name="Ma J."/>
        </authorList>
    </citation>
    <scope>NUCLEOTIDE SEQUENCE [LARGE SCALE GENOMIC DNA]</scope>
    <source>
        <strain evidence="5">JCM 6833</strain>
    </source>
</reference>
<accession>A0ABP6CF78</accession>
<evidence type="ECO:0000256" key="2">
    <source>
        <dbReference type="ARBA" id="ARBA00022553"/>
    </source>
</evidence>
<comment type="caution">
    <text evidence="4">The sequence shown here is derived from an EMBL/GenBank/DDBJ whole genome shotgun (WGS) entry which is preliminary data.</text>
</comment>
<dbReference type="InterPro" id="IPR020806">
    <property type="entry name" value="PKS_PP-bd"/>
</dbReference>
<evidence type="ECO:0000313" key="5">
    <source>
        <dbReference type="Proteomes" id="UP001501509"/>
    </source>
</evidence>
<evidence type="ECO:0000259" key="3">
    <source>
        <dbReference type="PROSITE" id="PS50075"/>
    </source>
</evidence>
<keyword evidence="2" id="KW-0597">Phosphoprotein</keyword>
<gene>
    <name evidence="4" type="ORF">GCM10010411_54550</name>
</gene>
<dbReference type="InterPro" id="IPR009081">
    <property type="entry name" value="PP-bd_ACP"/>
</dbReference>
<sequence>MHERISVAAMTEVWRDALGVTAAGPGDNFFDLGGQSMAAARIVQRVEDLAGIRLPVPAVFDHPTAEALTILVNESTDGTAGLER</sequence>
<evidence type="ECO:0000313" key="4">
    <source>
        <dbReference type="EMBL" id="GAA2612862.1"/>
    </source>
</evidence>
<organism evidence="4 5">
    <name type="scientific">Actinomadura fulvescens</name>
    <dbReference type="NCBI Taxonomy" id="46160"/>
    <lineage>
        <taxon>Bacteria</taxon>
        <taxon>Bacillati</taxon>
        <taxon>Actinomycetota</taxon>
        <taxon>Actinomycetes</taxon>
        <taxon>Streptosporangiales</taxon>
        <taxon>Thermomonosporaceae</taxon>
        <taxon>Actinomadura</taxon>
    </lineage>
</organism>
<keyword evidence="5" id="KW-1185">Reference proteome</keyword>
<dbReference type="SMART" id="SM00823">
    <property type="entry name" value="PKS_PP"/>
    <property type="match status" value="1"/>
</dbReference>
<evidence type="ECO:0000256" key="1">
    <source>
        <dbReference type="ARBA" id="ARBA00022450"/>
    </source>
</evidence>
<name>A0ABP6CF78_9ACTN</name>
<protein>
    <recommendedName>
        <fullName evidence="3">Carrier domain-containing protein</fullName>
    </recommendedName>
</protein>
<keyword evidence="1" id="KW-0596">Phosphopantetheine</keyword>
<dbReference type="RefSeq" id="WP_344545287.1">
    <property type="nucleotide sequence ID" value="NZ_BAAATD010000007.1"/>
</dbReference>
<dbReference type="SUPFAM" id="SSF47336">
    <property type="entry name" value="ACP-like"/>
    <property type="match status" value="1"/>
</dbReference>
<dbReference type="Gene3D" id="1.10.1200.10">
    <property type="entry name" value="ACP-like"/>
    <property type="match status" value="1"/>
</dbReference>